<dbReference type="Proteomes" id="UP000430975">
    <property type="component" value="Unassembled WGS sequence"/>
</dbReference>
<dbReference type="AlphaFoldDB" id="A0A6I2GVS3"/>
<evidence type="ECO:0000259" key="11">
    <source>
        <dbReference type="PROSITE" id="PS50893"/>
    </source>
</evidence>
<dbReference type="PANTHER" id="PTHR24220">
    <property type="entry name" value="IMPORT ATP-BINDING PROTEIN"/>
    <property type="match status" value="1"/>
</dbReference>
<evidence type="ECO:0000256" key="7">
    <source>
        <dbReference type="ARBA" id="ARBA00023136"/>
    </source>
</evidence>
<evidence type="ECO:0000256" key="1">
    <source>
        <dbReference type="ARBA" id="ARBA00004202"/>
    </source>
</evidence>
<keyword evidence="6 13" id="KW-0067">ATP-binding</keyword>
<dbReference type="GO" id="GO:0005886">
    <property type="term" value="C:plasma membrane"/>
    <property type="evidence" value="ECO:0007669"/>
    <property type="project" value="UniProtKB-SubCell"/>
</dbReference>
<dbReference type="InterPro" id="IPR015854">
    <property type="entry name" value="ABC_transpr_LolD-like"/>
</dbReference>
<dbReference type="EMBL" id="WJQR01000017">
    <property type="protein sequence ID" value="MRI82692.1"/>
    <property type="molecule type" value="Genomic_DNA"/>
</dbReference>
<proteinExistence type="inferred from homology"/>
<dbReference type="Proteomes" id="UP000469870">
    <property type="component" value="Unassembled WGS sequence"/>
</dbReference>
<keyword evidence="5" id="KW-0547">Nucleotide-binding</keyword>
<keyword evidence="4" id="KW-1003">Cell membrane</keyword>
<dbReference type="PROSITE" id="PS50893">
    <property type="entry name" value="ABC_TRANSPORTER_2"/>
    <property type="match status" value="1"/>
</dbReference>
<comment type="similarity">
    <text evidence="8">Belongs to the ABC transporter superfamily. HrtA family.</text>
</comment>
<keyword evidence="14" id="KW-1185">Reference proteome</keyword>
<dbReference type="PROSITE" id="PS00211">
    <property type="entry name" value="ABC_TRANSPORTER_1"/>
    <property type="match status" value="1"/>
</dbReference>
<evidence type="ECO:0000256" key="4">
    <source>
        <dbReference type="ARBA" id="ARBA00022475"/>
    </source>
</evidence>
<name>A0A6I2GVS3_9LACT</name>
<organism evidence="13 14">
    <name type="scientific">Fundicoccus ignavus</name>
    <dbReference type="NCBI Taxonomy" id="2664442"/>
    <lineage>
        <taxon>Bacteria</taxon>
        <taxon>Bacillati</taxon>
        <taxon>Bacillota</taxon>
        <taxon>Bacilli</taxon>
        <taxon>Lactobacillales</taxon>
        <taxon>Aerococcaceae</taxon>
        <taxon>Fundicoccus</taxon>
    </lineage>
</organism>
<evidence type="ECO:0000256" key="9">
    <source>
        <dbReference type="ARBA" id="ARBA00024432"/>
    </source>
</evidence>
<dbReference type="SUPFAM" id="SSF52540">
    <property type="entry name" value="P-loop containing nucleoside triphosphate hydrolases"/>
    <property type="match status" value="1"/>
</dbReference>
<feature type="domain" description="ABC transporter" evidence="11">
    <location>
        <begin position="4"/>
        <end position="223"/>
    </location>
</feature>
<dbReference type="InterPro" id="IPR003593">
    <property type="entry name" value="AAA+_ATPase"/>
</dbReference>
<reference evidence="14 15" key="1">
    <citation type="submission" date="2019-11" db="EMBL/GenBank/DDBJ databases">
        <title>Characterisation of Fundicoccus ignavus gen. nov. sp. nov., a novel genus of the family Aerococcaceae isolated from bulk tank milk.</title>
        <authorList>
            <person name="Siebert A."/>
            <person name="Huptas C."/>
            <person name="Wenning M."/>
            <person name="Scherer S."/>
            <person name="Doll E.V."/>
        </authorList>
    </citation>
    <scope>NUCLEOTIDE SEQUENCE [LARGE SCALE GENOMIC DNA]</scope>
    <source>
        <strain evidence="12 15">DSM 109653</strain>
        <strain evidence="13 14">WS4759</strain>
    </source>
</reference>
<evidence type="ECO:0000256" key="10">
    <source>
        <dbReference type="ARBA" id="ARBA00024721"/>
    </source>
</evidence>
<comment type="caution">
    <text evidence="13">The sequence shown here is derived from an EMBL/GenBank/DDBJ whole genome shotgun (WGS) entry which is preliminary data.</text>
</comment>
<evidence type="ECO:0000256" key="3">
    <source>
        <dbReference type="ARBA" id="ARBA00022448"/>
    </source>
</evidence>
<evidence type="ECO:0000313" key="13">
    <source>
        <dbReference type="EMBL" id="MRI84433.1"/>
    </source>
</evidence>
<dbReference type="CDD" id="cd03255">
    <property type="entry name" value="ABC_MJ0796_LolCDE_FtsE"/>
    <property type="match status" value="1"/>
</dbReference>
<dbReference type="PANTHER" id="PTHR24220:SF666">
    <property type="entry name" value="HEMIN IMPORT ATP-BINDING PROTEIN HRTA-RELATED"/>
    <property type="match status" value="1"/>
</dbReference>
<dbReference type="Gene3D" id="3.40.50.300">
    <property type="entry name" value="P-loop containing nucleotide triphosphate hydrolases"/>
    <property type="match status" value="1"/>
</dbReference>
<keyword evidence="3" id="KW-0813">Transport</keyword>
<gene>
    <name evidence="13" type="ORF">GIY09_00760</name>
    <name evidence="12" type="ORF">GIY11_11795</name>
</gene>
<evidence type="ECO:0000256" key="6">
    <source>
        <dbReference type="ARBA" id="ARBA00022840"/>
    </source>
</evidence>
<comment type="subunit">
    <text evidence="2">The complex is composed of two ATP-binding proteins (HrtA), two transmembrane proteins (HrtB) and a solute-binding protein.</text>
</comment>
<dbReference type="InterPro" id="IPR017911">
    <property type="entry name" value="MacB-like_ATP-bd"/>
</dbReference>
<dbReference type="GO" id="GO:0022857">
    <property type="term" value="F:transmembrane transporter activity"/>
    <property type="evidence" value="ECO:0007669"/>
    <property type="project" value="TreeGrafter"/>
</dbReference>
<protein>
    <recommendedName>
        <fullName evidence="9">Putative hemin import ATP-binding protein HrtA</fullName>
    </recommendedName>
</protein>
<comment type="function">
    <text evidence="10">Part of the ABC transporter complex hrt involved in hemin import. Responsible for energy coupling to the transport system.</text>
</comment>
<comment type="subcellular location">
    <subcellularLocation>
        <location evidence="1">Cell membrane</location>
        <topology evidence="1">Peripheral membrane protein</topology>
    </subcellularLocation>
</comment>
<evidence type="ECO:0000256" key="2">
    <source>
        <dbReference type="ARBA" id="ARBA00011131"/>
    </source>
</evidence>
<dbReference type="SMART" id="SM00382">
    <property type="entry name" value="AAA"/>
    <property type="match status" value="1"/>
</dbReference>
<dbReference type="InterPro" id="IPR003439">
    <property type="entry name" value="ABC_transporter-like_ATP-bd"/>
</dbReference>
<evidence type="ECO:0000313" key="15">
    <source>
        <dbReference type="Proteomes" id="UP000469870"/>
    </source>
</evidence>
<accession>A0A6I2GVS3</accession>
<dbReference type="InterPro" id="IPR027417">
    <property type="entry name" value="P-loop_NTPase"/>
</dbReference>
<sequence length="223" mass="24842">MEILHLKNLVKSYPDGNQEREIIADLNLKLKQGEVVAVVGPSGSGKSTFLSMAGLLITPNAGEIQIKGTNTSSLNDEEKTLFRKEHIGYIFQGSHLIPYLKVKEQLQIIQSLSDYQNNKEIDKLLLDLGISHRAEAYPEALSGGEKQRVAIARAFINHPSLILADEPTANLDESLGREIIDMIRRQVKARDTAAIVVTHDTSLLSLMDRVYRLNQGQLEEMQV</sequence>
<evidence type="ECO:0000256" key="5">
    <source>
        <dbReference type="ARBA" id="ARBA00022741"/>
    </source>
</evidence>
<evidence type="ECO:0000256" key="8">
    <source>
        <dbReference type="ARBA" id="ARBA00024359"/>
    </source>
</evidence>
<dbReference type="GO" id="GO:0016887">
    <property type="term" value="F:ATP hydrolysis activity"/>
    <property type="evidence" value="ECO:0007669"/>
    <property type="project" value="InterPro"/>
</dbReference>
<evidence type="ECO:0000313" key="12">
    <source>
        <dbReference type="EMBL" id="MRI82692.1"/>
    </source>
</evidence>
<dbReference type="EMBL" id="WJQS01000001">
    <property type="protein sequence ID" value="MRI84433.1"/>
    <property type="molecule type" value="Genomic_DNA"/>
</dbReference>
<keyword evidence="7" id="KW-0472">Membrane</keyword>
<dbReference type="InterPro" id="IPR017871">
    <property type="entry name" value="ABC_transporter-like_CS"/>
</dbReference>
<dbReference type="Pfam" id="PF00005">
    <property type="entry name" value="ABC_tran"/>
    <property type="match status" value="1"/>
</dbReference>
<evidence type="ECO:0000313" key="14">
    <source>
        <dbReference type="Proteomes" id="UP000430975"/>
    </source>
</evidence>
<dbReference type="GO" id="GO:0005524">
    <property type="term" value="F:ATP binding"/>
    <property type="evidence" value="ECO:0007669"/>
    <property type="project" value="UniProtKB-KW"/>
</dbReference>